<dbReference type="PROSITE" id="PS50005">
    <property type="entry name" value="TPR"/>
    <property type="match status" value="1"/>
</dbReference>
<evidence type="ECO:0000259" key="8">
    <source>
        <dbReference type="PROSITE" id="PS50011"/>
    </source>
</evidence>
<dbReference type="PANTHER" id="PTHR43289">
    <property type="entry name" value="MITOGEN-ACTIVATED PROTEIN KINASE KINASE KINASE 20-RELATED"/>
    <property type="match status" value="1"/>
</dbReference>
<evidence type="ECO:0000256" key="7">
    <source>
        <dbReference type="SAM" id="MobiDB-lite"/>
    </source>
</evidence>
<evidence type="ECO:0000256" key="5">
    <source>
        <dbReference type="PROSITE-ProRule" id="PRU00339"/>
    </source>
</evidence>
<evidence type="ECO:0000313" key="10">
    <source>
        <dbReference type="Proteomes" id="UP001164459"/>
    </source>
</evidence>
<sequence>MEPAATGDPSEVPTRHESGPPPRDVAAPQPFRIDRYTVIRQLGVGGMGAVYLAYDEELDRCVALKWMHGGDHEGSFGRARMLREAQALAKLSHPNVVQVYAVGSADGRVFLAMEFFDGLTLRTWHKRQARSWREVLAAYVQAGRGLAAAHAAGLVHRDFKPDNAMIDGTGRVCVVDFGIARAPAQTDDEPGAPPRLPQALTDSARLFASDASALSGPLTEAGTLLGTPAYMAPEQMMRAPADARSDQFGFCVSLWEGLYGSRPFVGRRVEELAPQVFAGQLRAPRGSVPAAVAAVLRRGLSLDPDARFPDMPSLLAALTEAAQRRTRRLIAAGALAAIVAAAGFGYMAAGTGPEGQVAQSCRTAAALLPGWDEGGRATARAAVLATAAPFAADAWAAAAHRLDAYAAELQDMTERACLLRHSGGLPAEVQALHDGCLERRRAELGAVAGVLQAADVDAVRGAAQAAGALTPLARCADLAALRAEAQRLPPPREPAQVEAVAALRDRLAAAKAEFDAGRFATARDAAQACVETAEAIGYGPALAEALVRLGTAQAAAGDYPGARATLKRAFAAAEEAGHDEVAAMSATQLSHVNGVRLREPAEALLWSDVADAKLRRIGDPPTPRLAQLAALGLTLAGSDRLVEAAEVQTRALALAEPRKREAPLDYVRAANALASSRTDQNRLDEAEALLRESLALRQQVLGPHHPDVAVVLHNLGRIAVLRLDYPNALAHFRRALAIRERSLGAAHPAVADTLGGLAVASCHSGSDAECLALNRRTLALAEEARGPTDMGLLTPLSNLGLELAARGDFTGAEGHLRRAEAIARAHGEQASGDASWVFYNLGMVMLLSERPAGAALPLQQALAIRERVFGADHVTVGFAANALAEALAASGREAEAAPLRARSRAIVAANPSAGLEIVQDHLTAASLRWRRDRAAGRALARAAAEGLPLAEPVEAQRHIEAWLVEHPG</sequence>
<evidence type="ECO:0000256" key="3">
    <source>
        <dbReference type="ARBA" id="ARBA00022777"/>
    </source>
</evidence>
<dbReference type="InterPro" id="IPR017441">
    <property type="entry name" value="Protein_kinase_ATP_BS"/>
</dbReference>
<dbReference type="SUPFAM" id="SSF48452">
    <property type="entry name" value="TPR-like"/>
    <property type="match status" value="4"/>
</dbReference>
<keyword evidence="4 6" id="KW-0067">ATP-binding</keyword>
<name>A0ABY7H016_9BACT</name>
<dbReference type="Proteomes" id="UP001164459">
    <property type="component" value="Chromosome"/>
</dbReference>
<keyword evidence="3 9" id="KW-0418">Kinase</keyword>
<reference evidence="9" key="1">
    <citation type="submission" date="2022-11" db="EMBL/GenBank/DDBJ databases">
        <title>Minimal conservation of predation-associated metabolite biosynthetic gene clusters underscores biosynthetic potential of Myxococcota including descriptions for ten novel species: Archangium lansinium sp. nov., Myxococcus landrumus sp. nov., Nannocystis bai.</title>
        <authorList>
            <person name="Ahearne A."/>
            <person name="Stevens C."/>
            <person name="Dowd S."/>
        </authorList>
    </citation>
    <scope>NUCLEOTIDE SEQUENCE</scope>
    <source>
        <strain evidence="9">Fl3</strain>
    </source>
</reference>
<dbReference type="InterPro" id="IPR019734">
    <property type="entry name" value="TPR_rpt"/>
</dbReference>
<organism evidence="9 10">
    <name type="scientific">Nannocystis punicea</name>
    <dbReference type="NCBI Taxonomy" id="2995304"/>
    <lineage>
        <taxon>Bacteria</taxon>
        <taxon>Pseudomonadati</taxon>
        <taxon>Myxococcota</taxon>
        <taxon>Polyangia</taxon>
        <taxon>Nannocystales</taxon>
        <taxon>Nannocystaceae</taxon>
        <taxon>Nannocystis</taxon>
    </lineage>
</organism>
<dbReference type="SMART" id="SM00028">
    <property type="entry name" value="TPR"/>
    <property type="match status" value="5"/>
</dbReference>
<dbReference type="GO" id="GO:0016301">
    <property type="term" value="F:kinase activity"/>
    <property type="evidence" value="ECO:0007669"/>
    <property type="project" value="UniProtKB-KW"/>
</dbReference>
<feature type="region of interest" description="Disordered" evidence="7">
    <location>
        <begin position="1"/>
        <end position="28"/>
    </location>
</feature>
<feature type="domain" description="Protein kinase" evidence="8">
    <location>
        <begin position="36"/>
        <end position="319"/>
    </location>
</feature>
<keyword evidence="5" id="KW-0802">TPR repeat</keyword>
<dbReference type="SUPFAM" id="SSF56112">
    <property type="entry name" value="Protein kinase-like (PK-like)"/>
    <property type="match status" value="1"/>
</dbReference>
<accession>A0ABY7H016</accession>
<dbReference type="PROSITE" id="PS00107">
    <property type="entry name" value="PROTEIN_KINASE_ATP"/>
    <property type="match status" value="1"/>
</dbReference>
<dbReference type="Gene3D" id="1.25.40.10">
    <property type="entry name" value="Tetratricopeptide repeat domain"/>
    <property type="match status" value="3"/>
</dbReference>
<dbReference type="CDD" id="cd14014">
    <property type="entry name" value="STKc_PknB_like"/>
    <property type="match status" value="1"/>
</dbReference>
<dbReference type="EMBL" id="CP114040">
    <property type="protein sequence ID" value="WAS92593.1"/>
    <property type="molecule type" value="Genomic_DNA"/>
</dbReference>
<feature type="binding site" evidence="6">
    <location>
        <position position="65"/>
    </location>
    <ligand>
        <name>ATP</name>
        <dbReference type="ChEBI" id="CHEBI:30616"/>
    </ligand>
</feature>
<evidence type="ECO:0000256" key="2">
    <source>
        <dbReference type="ARBA" id="ARBA00022741"/>
    </source>
</evidence>
<dbReference type="PROSITE" id="PS50011">
    <property type="entry name" value="PROTEIN_KINASE_DOM"/>
    <property type="match status" value="1"/>
</dbReference>
<dbReference type="Gene3D" id="3.30.200.20">
    <property type="entry name" value="Phosphorylase Kinase, domain 1"/>
    <property type="match status" value="1"/>
</dbReference>
<dbReference type="Pfam" id="PF13374">
    <property type="entry name" value="TPR_10"/>
    <property type="match status" value="1"/>
</dbReference>
<evidence type="ECO:0000313" key="9">
    <source>
        <dbReference type="EMBL" id="WAS92593.1"/>
    </source>
</evidence>
<evidence type="ECO:0000256" key="4">
    <source>
        <dbReference type="ARBA" id="ARBA00022840"/>
    </source>
</evidence>
<dbReference type="Pfam" id="PF13424">
    <property type="entry name" value="TPR_12"/>
    <property type="match status" value="2"/>
</dbReference>
<dbReference type="RefSeq" id="WP_269034950.1">
    <property type="nucleotide sequence ID" value="NZ_CP114040.1"/>
</dbReference>
<gene>
    <name evidence="9" type="ORF">O0S08_40960</name>
</gene>
<dbReference type="InterPro" id="IPR011009">
    <property type="entry name" value="Kinase-like_dom_sf"/>
</dbReference>
<dbReference type="InterPro" id="IPR000719">
    <property type="entry name" value="Prot_kinase_dom"/>
</dbReference>
<feature type="repeat" description="TPR" evidence="5">
    <location>
        <begin position="709"/>
        <end position="742"/>
    </location>
</feature>
<dbReference type="Gene3D" id="1.10.510.10">
    <property type="entry name" value="Transferase(Phosphotransferase) domain 1"/>
    <property type="match status" value="1"/>
</dbReference>
<keyword evidence="1" id="KW-0808">Transferase</keyword>
<dbReference type="Pfam" id="PF00069">
    <property type="entry name" value="Pkinase"/>
    <property type="match status" value="1"/>
</dbReference>
<dbReference type="InterPro" id="IPR011990">
    <property type="entry name" value="TPR-like_helical_dom_sf"/>
</dbReference>
<dbReference type="PANTHER" id="PTHR43289:SF6">
    <property type="entry name" value="SERINE_THREONINE-PROTEIN KINASE NEKL-3"/>
    <property type="match status" value="1"/>
</dbReference>
<keyword evidence="2 6" id="KW-0547">Nucleotide-binding</keyword>
<proteinExistence type="predicted"/>
<evidence type="ECO:0000256" key="1">
    <source>
        <dbReference type="ARBA" id="ARBA00022679"/>
    </source>
</evidence>
<evidence type="ECO:0000256" key="6">
    <source>
        <dbReference type="PROSITE-ProRule" id="PRU10141"/>
    </source>
</evidence>
<keyword evidence="10" id="KW-1185">Reference proteome</keyword>
<protein>
    <submittedName>
        <fullName evidence="9">Serine/threonine-protein kinase</fullName>
    </submittedName>
</protein>